<keyword evidence="3" id="KW-1185">Reference proteome</keyword>
<comment type="caution">
    <text evidence="2">The sequence shown here is derived from an EMBL/GenBank/DDBJ whole genome shotgun (WGS) entry which is preliminary data.</text>
</comment>
<protein>
    <submittedName>
        <fullName evidence="2">Uncharacterized protein</fullName>
    </submittedName>
</protein>
<proteinExistence type="predicted"/>
<feature type="non-terminal residue" evidence="2">
    <location>
        <position position="139"/>
    </location>
</feature>
<accession>A0ABN9DUI0</accession>
<reference evidence="2" key="1">
    <citation type="submission" date="2023-05" db="EMBL/GenBank/DDBJ databases">
        <authorList>
            <person name="Stuckert A."/>
        </authorList>
    </citation>
    <scope>NUCLEOTIDE SEQUENCE</scope>
</reference>
<organism evidence="2 3">
    <name type="scientific">Staurois parvus</name>
    <dbReference type="NCBI Taxonomy" id="386267"/>
    <lineage>
        <taxon>Eukaryota</taxon>
        <taxon>Metazoa</taxon>
        <taxon>Chordata</taxon>
        <taxon>Craniata</taxon>
        <taxon>Vertebrata</taxon>
        <taxon>Euteleostomi</taxon>
        <taxon>Amphibia</taxon>
        <taxon>Batrachia</taxon>
        <taxon>Anura</taxon>
        <taxon>Neobatrachia</taxon>
        <taxon>Ranoidea</taxon>
        <taxon>Ranidae</taxon>
        <taxon>Staurois</taxon>
    </lineage>
</organism>
<feature type="compositionally biased region" description="Polar residues" evidence="1">
    <location>
        <begin position="1"/>
        <end position="16"/>
    </location>
</feature>
<evidence type="ECO:0000313" key="2">
    <source>
        <dbReference type="EMBL" id="CAI9576299.1"/>
    </source>
</evidence>
<feature type="region of interest" description="Disordered" evidence="1">
    <location>
        <begin position="1"/>
        <end position="50"/>
    </location>
</feature>
<dbReference type="EMBL" id="CATNWA010014821">
    <property type="protein sequence ID" value="CAI9576299.1"/>
    <property type="molecule type" value="Genomic_DNA"/>
</dbReference>
<dbReference type="Proteomes" id="UP001162483">
    <property type="component" value="Unassembled WGS sequence"/>
</dbReference>
<evidence type="ECO:0000256" key="1">
    <source>
        <dbReference type="SAM" id="MobiDB-lite"/>
    </source>
</evidence>
<gene>
    <name evidence="2" type="ORF">SPARVUS_LOCUS8426077</name>
</gene>
<name>A0ABN9DUI0_9NEOB</name>
<feature type="non-terminal residue" evidence="2">
    <location>
        <position position="1"/>
    </location>
</feature>
<evidence type="ECO:0000313" key="3">
    <source>
        <dbReference type="Proteomes" id="UP001162483"/>
    </source>
</evidence>
<sequence>RFPHQSDPSHQLSPSKFPQLPPYIRFPHQSDPSHQVSPSKFPLTSECPLQSSPLTSGVPIRVPPYIRCPHQSSPLHQVSPSELPLTSGVPIRVPSYIRLSQSECPLTSTVRIRLAHGSVEFWGYTSKILWGTAHPSTPL</sequence>